<keyword evidence="2" id="KW-1185">Reference proteome</keyword>
<dbReference type="Proteomes" id="UP000191160">
    <property type="component" value="Unassembled WGS sequence"/>
</dbReference>
<reference evidence="1 2" key="1">
    <citation type="submission" date="2017-02" db="EMBL/GenBank/DDBJ databases">
        <title>Acinetobacter sp. ANC 4945, whole genome shotgun sequencing project.</title>
        <authorList>
            <person name="Radolfova-Krizova L."/>
            <person name="Al Atrouni A."/>
            <person name="Nemec A."/>
        </authorList>
    </citation>
    <scope>NUCLEOTIDE SEQUENCE [LARGE SCALE GENOMIC DNA]</scope>
    <source>
        <strain evidence="1 2">ANC 4945</strain>
    </source>
</reference>
<organism evidence="1 2">
    <name type="scientific">Acinetobacter amyesii</name>
    <dbReference type="NCBI Taxonomy" id="2942470"/>
    <lineage>
        <taxon>Bacteria</taxon>
        <taxon>Pseudomonadati</taxon>
        <taxon>Pseudomonadota</taxon>
        <taxon>Gammaproteobacteria</taxon>
        <taxon>Moraxellales</taxon>
        <taxon>Moraxellaceae</taxon>
        <taxon>Acinetobacter</taxon>
    </lineage>
</organism>
<protein>
    <recommendedName>
        <fullName evidence="3">TFIIB-type zinc ribbon-containing protein</fullName>
    </recommendedName>
</protein>
<accession>A0A1T1H6N3</accession>
<comment type="caution">
    <text evidence="1">The sequence shown here is derived from an EMBL/GenBank/DDBJ whole genome shotgun (WGS) entry which is preliminary data.</text>
</comment>
<gene>
    <name evidence="1" type="ORF">B1202_02080</name>
</gene>
<sequence>MFNILRKQMDESTQCPLCRASMYWVDAEKLDEQEFNFYQCSHCHHQIFPEQQYNCHCENCQAARKKLLKETRLQEQRKLKNKDIIERELSELSFLQKLFLLALLDNHVQEHTAHQEFIDWDTIKYHNISPNYLFQQSLKKHLVHEQILIVKDDALQAEQYYINVRLDGYSEPSLFSVAQQLRHWFYENLALGVPFKSADEVKECLYLLLFQEIVQFMQFYCKTWGIQIAGNKSFQVFCYRLLDHLAVGQIYYMIQSALEYLHKQKALQVRNENFINTNLLKKTLQQYRERGLQEKWETFTLPRPPQLPFSKMSEILLFNFLGLDESIFVQPIRHAWKKIEPRLNFYSTKRCMYCGSQELSVDYDAADYVTLFCRNCKHQDHYFTR</sequence>
<evidence type="ECO:0000313" key="2">
    <source>
        <dbReference type="Proteomes" id="UP000191160"/>
    </source>
</evidence>
<proteinExistence type="predicted"/>
<evidence type="ECO:0008006" key="3">
    <source>
        <dbReference type="Google" id="ProtNLM"/>
    </source>
</evidence>
<dbReference type="RefSeq" id="WP_078188905.1">
    <property type="nucleotide sequence ID" value="NZ_JAMCOZ010000010.1"/>
</dbReference>
<name>A0A1T1H6N3_9GAMM</name>
<dbReference type="AlphaFoldDB" id="A0A1T1H6N3"/>
<dbReference type="EMBL" id="MVKX01000001">
    <property type="protein sequence ID" value="OOV85456.1"/>
    <property type="molecule type" value="Genomic_DNA"/>
</dbReference>
<evidence type="ECO:0000313" key="1">
    <source>
        <dbReference type="EMBL" id="OOV85456.1"/>
    </source>
</evidence>